<reference evidence="3 4" key="1">
    <citation type="submission" date="2021-05" db="EMBL/GenBank/DDBJ databases">
        <title>Phylogenetic classification of ten novel species belonging to the genus Bifidobacterium comprising B. colchicus sp. nov., B. abeli sp. nov., B. bicoloris sp. nov., B. guerezis sp. nov., B. rosaliae sp. nov., B. santillanensis sp. nov., B. argentati sp. nov., B. amazzoni sp. nov., B. pluviali sp. nov., and B. pinnaculum sp. nov.</title>
        <authorList>
            <person name="Lugli G.A."/>
            <person name="Ruiz Garcia L."/>
            <person name="Margolles A."/>
            <person name="Ventura M."/>
        </authorList>
    </citation>
    <scope>NUCLEOTIDE SEQUENCE [LARGE SCALE GENOMIC DNA]</scope>
    <source>
        <strain evidence="3 4">6T3</strain>
    </source>
</reference>
<feature type="transmembrane region" description="Helical" evidence="2">
    <location>
        <begin position="128"/>
        <end position="148"/>
    </location>
</feature>
<feature type="transmembrane region" description="Helical" evidence="2">
    <location>
        <begin position="333"/>
        <end position="353"/>
    </location>
</feature>
<feature type="transmembrane region" description="Helical" evidence="2">
    <location>
        <begin position="12"/>
        <end position="37"/>
    </location>
</feature>
<feature type="transmembrane region" description="Helical" evidence="2">
    <location>
        <begin position="381"/>
        <end position="402"/>
    </location>
</feature>
<comment type="caution">
    <text evidence="3">The sequence shown here is derived from an EMBL/GenBank/DDBJ whole genome shotgun (WGS) entry which is preliminary data.</text>
</comment>
<feature type="compositionally biased region" description="Basic and acidic residues" evidence="1">
    <location>
        <begin position="434"/>
        <end position="539"/>
    </location>
</feature>
<evidence type="ECO:0008006" key="5">
    <source>
        <dbReference type="Google" id="ProtNLM"/>
    </source>
</evidence>
<dbReference type="Proteomes" id="UP000812844">
    <property type="component" value="Unassembled WGS sequence"/>
</dbReference>
<gene>
    <name evidence="3" type="ORF">KIH73_04640</name>
</gene>
<keyword evidence="2" id="KW-0812">Transmembrane</keyword>
<dbReference type="RefSeq" id="WP_219081071.1">
    <property type="nucleotide sequence ID" value="NZ_JAHBBD010000008.1"/>
</dbReference>
<keyword evidence="2" id="KW-1133">Transmembrane helix</keyword>
<dbReference type="EMBL" id="JAHBBD010000008">
    <property type="protein sequence ID" value="MBW3082672.1"/>
    <property type="molecule type" value="Genomic_DNA"/>
</dbReference>
<organism evidence="3 4">
    <name type="scientific">Bifidobacterium phasiani</name>
    <dbReference type="NCBI Taxonomy" id="2834431"/>
    <lineage>
        <taxon>Bacteria</taxon>
        <taxon>Bacillati</taxon>
        <taxon>Actinomycetota</taxon>
        <taxon>Actinomycetes</taxon>
        <taxon>Bifidobacteriales</taxon>
        <taxon>Bifidobacteriaceae</taxon>
        <taxon>Bifidobacterium</taxon>
    </lineage>
</organism>
<proteinExistence type="predicted"/>
<feature type="transmembrane region" description="Helical" evidence="2">
    <location>
        <begin position="282"/>
        <end position="305"/>
    </location>
</feature>
<dbReference type="InterPro" id="IPR045931">
    <property type="entry name" value="DUF6350"/>
</dbReference>
<dbReference type="Pfam" id="PF19877">
    <property type="entry name" value="DUF6350"/>
    <property type="match status" value="1"/>
</dbReference>
<feature type="transmembrane region" description="Helical" evidence="2">
    <location>
        <begin position="99"/>
        <end position="116"/>
    </location>
</feature>
<accession>A0ABS6W8J8</accession>
<feature type="region of interest" description="Disordered" evidence="1">
    <location>
        <begin position="434"/>
        <end position="573"/>
    </location>
</feature>
<sequence>MTPHLKDWLKGPLLSAVALVLYSVALGLFISLMLLVIAMEEGGDNISELSVPVTEAVVLLSQGAGFEIGSVRLTIVPLLLTVLLIGVVRSLALRLGCGWRAYLTGLASWLVLNLLLRQGVAFAFVDDLWLILAKCALVFSVGFALAALGRSPLTSLALDWYRGHVGAEARRTVRIGVLTAAVVALVYLVCGLVTVVVWAVLDWRAVAEVFAMSGMQTGSRVLTTVFCAIWLPNVCIWAVSWLFGGGFAIGELADFSLWVGQSADLPPVPVFGLFPAPVGNDAIRIALMIAPIALGLACGLAAMLAGRGFGIRAGSPDDGPDALRRILEFVRPALAFCLSGALLSVAFTLLFTVSNGSLGFDRLAHVGVDVMVSTRTVIRPIVLGLFMAWLLVAVAAATVYGVRWLMRRRAAAQAGPAQAGDDTVVISAVHDAAPHDAGVRGDAHGDTESRDTESRNVKSRDTEPRSGDAHDAVSRKRSRRVDSRRVEPRDAGAGDPAQRRDDGSRGDAPHDGGARRTPRRVDSRHAGTERADAPKREPADAGAPARRPRVAKSSPEATTIPRVVNPQPTNKEE</sequence>
<keyword evidence="4" id="KW-1185">Reference proteome</keyword>
<evidence type="ECO:0000256" key="2">
    <source>
        <dbReference type="SAM" id="Phobius"/>
    </source>
</evidence>
<evidence type="ECO:0000256" key="1">
    <source>
        <dbReference type="SAM" id="MobiDB-lite"/>
    </source>
</evidence>
<evidence type="ECO:0000313" key="4">
    <source>
        <dbReference type="Proteomes" id="UP000812844"/>
    </source>
</evidence>
<name>A0ABS6W8J8_9BIFI</name>
<keyword evidence="2" id="KW-0472">Membrane</keyword>
<feature type="transmembrane region" description="Helical" evidence="2">
    <location>
        <begin position="175"/>
        <end position="201"/>
    </location>
</feature>
<protein>
    <recommendedName>
        <fullName evidence="5">Permease</fullName>
    </recommendedName>
</protein>
<feature type="transmembrane region" description="Helical" evidence="2">
    <location>
        <begin position="73"/>
        <end position="93"/>
    </location>
</feature>
<evidence type="ECO:0000313" key="3">
    <source>
        <dbReference type="EMBL" id="MBW3082672.1"/>
    </source>
</evidence>
<feature type="transmembrane region" description="Helical" evidence="2">
    <location>
        <begin position="221"/>
        <end position="243"/>
    </location>
</feature>